<evidence type="ECO:0000256" key="3">
    <source>
        <dbReference type="SAM" id="Phobius"/>
    </source>
</evidence>
<evidence type="ECO:0000256" key="1">
    <source>
        <dbReference type="ARBA" id="ARBA00004685"/>
    </source>
</evidence>
<comment type="similarity">
    <text evidence="2">Belongs to the ustYa family.</text>
</comment>
<evidence type="ECO:0008006" key="6">
    <source>
        <dbReference type="Google" id="ProtNLM"/>
    </source>
</evidence>
<name>A0A9Q8QF95_9HYPO</name>
<comment type="pathway">
    <text evidence="1">Mycotoxin biosynthesis.</text>
</comment>
<gene>
    <name evidence="4" type="ORF">JDV02_004803</name>
</gene>
<sequence length="298" mass="34980">MGLLREREQSQPSHEMYEALLSESDADIQKVQLLQRHSRRCKTFIWLSCFTNVLFAAGIISLLVRQGTIDPSLYDAAHWPGSYSPAEEAVKYVPRQFLAAFGKETSPYQGWPTDEQDQMWEDMYIYGTTFQIDQKEHDRLINKTEHVAIPGLEDKYMTGLDVFHQLHCLNMIRQNLYPKRYNSSIVREDGTIDYPKWRHVDHCIESIRQSITCNVDISMIRYKWSSYDMIEPQLGVMHMCRDFDRIRDWAYQRYVDPGNRRQHVENGRIVDYSEAGTSFEDNAADYAPKGWDKTINDL</sequence>
<feature type="transmembrane region" description="Helical" evidence="3">
    <location>
        <begin position="44"/>
        <end position="64"/>
    </location>
</feature>
<dbReference type="OrthoDB" id="3687641at2759"/>
<evidence type="ECO:0000313" key="4">
    <source>
        <dbReference type="EMBL" id="UNI18540.1"/>
    </source>
</evidence>
<reference evidence="4" key="1">
    <citation type="submission" date="2021-11" db="EMBL/GenBank/DDBJ databases">
        <title>Purpureocillium_takamizusanense_genome.</title>
        <authorList>
            <person name="Nguyen N.-H."/>
        </authorList>
    </citation>
    <scope>NUCLEOTIDE SEQUENCE</scope>
    <source>
        <strain evidence="4">PT3</strain>
    </source>
</reference>
<dbReference type="Proteomes" id="UP000829364">
    <property type="component" value="Chromosome 4"/>
</dbReference>
<dbReference type="PANTHER" id="PTHR33365:SF4">
    <property type="entry name" value="CYCLOCHLOROTINE BIOSYNTHESIS PROTEIN O"/>
    <property type="match status" value="1"/>
</dbReference>
<proteinExistence type="inferred from homology"/>
<dbReference type="GO" id="GO:0043386">
    <property type="term" value="P:mycotoxin biosynthetic process"/>
    <property type="evidence" value="ECO:0007669"/>
    <property type="project" value="InterPro"/>
</dbReference>
<keyword evidence="3" id="KW-0472">Membrane</keyword>
<dbReference type="RefSeq" id="XP_047842021.1">
    <property type="nucleotide sequence ID" value="XM_047986041.1"/>
</dbReference>
<accession>A0A9Q8QF95</accession>
<keyword evidence="3" id="KW-1133">Transmembrane helix</keyword>
<dbReference type="PANTHER" id="PTHR33365">
    <property type="entry name" value="YALI0B05434P"/>
    <property type="match status" value="1"/>
</dbReference>
<dbReference type="EMBL" id="CP086357">
    <property type="protein sequence ID" value="UNI18540.1"/>
    <property type="molecule type" value="Genomic_DNA"/>
</dbReference>
<dbReference type="InterPro" id="IPR021765">
    <property type="entry name" value="UstYa-like"/>
</dbReference>
<keyword evidence="3" id="KW-0812">Transmembrane</keyword>
<dbReference type="KEGG" id="ptkz:JDV02_004803"/>
<dbReference type="AlphaFoldDB" id="A0A9Q8QF95"/>
<keyword evidence="5" id="KW-1185">Reference proteome</keyword>
<dbReference type="Pfam" id="PF11807">
    <property type="entry name" value="UstYa"/>
    <property type="match status" value="1"/>
</dbReference>
<protein>
    <recommendedName>
        <fullName evidence="6">Tat pathway signal sequence</fullName>
    </recommendedName>
</protein>
<organism evidence="4 5">
    <name type="scientific">Purpureocillium takamizusanense</name>
    <dbReference type="NCBI Taxonomy" id="2060973"/>
    <lineage>
        <taxon>Eukaryota</taxon>
        <taxon>Fungi</taxon>
        <taxon>Dikarya</taxon>
        <taxon>Ascomycota</taxon>
        <taxon>Pezizomycotina</taxon>
        <taxon>Sordariomycetes</taxon>
        <taxon>Hypocreomycetidae</taxon>
        <taxon>Hypocreales</taxon>
        <taxon>Ophiocordycipitaceae</taxon>
        <taxon>Purpureocillium</taxon>
    </lineage>
</organism>
<dbReference type="GeneID" id="72066754"/>
<evidence type="ECO:0000313" key="5">
    <source>
        <dbReference type="Proteomes" id="UP000829364"/>
    </source>
</evidence>
<evidence type="ECO:0000256" key="2">
    <source>
        <dbReference type="ARBA" id="ARBA00035112"/>
    </source>
</evidence>